<dbReference type="OrthoDB" id="8127at2157"/>
<dbReference type="InterPro" id="IPR005467">
    <property type="entry name" value="His_kinase_dom"/>
</dbReference>
<dbReference type="SUPFAM" id="SSF55874">
    <property type="entry name" value="ATPase domain of HSP90 chaperone/DNA topoisomerase II/histidine kinase"/>
    <property type="match status" value="1"/>
</dbReference>
<dbReference type="Pfam" id="PF07568">
    <property type="entry name" value="HisKA_2"/>
    <property type="match status" value="1"/>
</dbReference>
<dbReference type="EMBL" id="LN734822">
    <property type="protein sequence ID" value="CEL24600.1"/>
    <property type="molecule type" value="Genomic_DNA"/>
</dbReference>
<dbReference type="GeneID" id="55593091"/>
<dbReference type="RefSeq" id="WP_052399995.1">
    <property type="nucleotide sequence ID" value="NZ_CP006933.1"/>
</dbReference>
<dbReference type="PANTHER" id="PTHR43065">
    <property type="entry name" value="SENSOR HISTIDINE KINASE"/>
    <property type="match status" value="1"/>
</dbReference>
<dbReference type="InterPro" id="IPR003594">
    <property type="entry name" value="HATPase_dom"/>
</dbReference>
<dbReference type="Proteomes" id="UP000029661">
    <property type="component" value="Chromosome"/>
</dbReference>
<dbReference type="KEGG" id="mfc:BRM9_1350"/>
<dbReference type="InterPro" id="IPR025847">
    <property type="entry name" value="MEDS_domain"/>
</dbReference>
<dbReference type="InterPro" id="IPR036890">
    <property type="entry name" value="HATPase_C_sf"/>
</dbReference>
<dbReference type="Gene3D" id="3.30.565.10">
    <property type="entry name" value="Histidine kinase-like ATPase, C-terminal domain"/>
    <property type="match status" value="1"/>
</dbReference>
<evidence type="ECO:0000313" key="4">
    <source>
        <dbReference type="Proteomes" id="UP000029661"/>
    </source>
</evidence>
<dbReference type="SMART" id="SM00387">
    <property type="entry name" value="HATPase_c"/>
    <property type="match status" value="1"/>
</dbReference>
<dbReference type="Pfam" id="PF14417">
    <property type="entry name" value="MEDS"/>
    <property type="match status" value="1"/>
</dbReference>
<dbReference type="InterPro" id="IPR011495">
    <property type="entry name" value="Sig_transdc_His_kin_sub2_dim/P"/>
</dbReference>
<dbReference type="Proteomes" id="UP000062768">
    <property type="component" value="Chromosome I"/>
</dbReference>
<keyword evidence="2" id="KW-0418">Kinase</keyword>
<evidence type="ECO:0000313" key="3">
    <source>
        <dbReference type="EMBL" id="CEL24600.1"/>
    </source>
</evidence>
<evidence type="ECO:0000313" key="2">
    <source>
        <dbReference type="EMBL" id="AIS32165.1"/>
    </source>
</evidence>
<dbReference type="STRING" id="2162.BRM9_1350"/>
<name>A0A089ZGF8_METFO</name>
<feature type="domain" description="Histidine kinase" evidence="1">
    <location>
        <begin position="233"/>
        <end position="426"/>
    </location>
</feature>
<evidence type="ECO:0000259" key="1">
    <source>
        <dbReference type="PROSITE" id="PS50109"/>
    </source>
</evidence>
<dbReference type="Pfam" id="PF02518">
    <property type="entry name" value="HATPase_c"/>
    <property type="match status" value="1"/>
</dbReference>
<accession>A0A089ZGF8</accession>
<protein>
    <submittedName>
        <fullName evidence="2">Signal transduction histidine kinase</fullName>
    </submittedName>
</protein>
<evidence type="ECO:0000313" key="5">
    <source>
        <dbReference type="Proteomes" id="UP000062768"/>
    </source>
</evidence>
<proteinExistence type="predicted"/>
<dbReference type="PANTHER" id="PTHR43065:SF23">
    <property type="entry name" value="SENSOR HISTIDINE KINASE PDTAS"/>
    <property type="match status" value="1"/>
</dbReference>
<gene>
    <name evidence="2" type="ORF">BRM9_1350</name>
    <name evidence="3" type="ORF">MB9_0961</name>
</gene>
<keyword evidence="5" id="KW-1185">Reference proteome</keyword>
<organism evidence="2 4">
    <name type="scientific">Methanobacterium formicicum</name>
    <dbReference type="NCBI Taxonomy" id="2162"/>
    <lineage>
        <taxon>Archaea</taxon>
        <taxon>Methanobacteriati</taxon>
        <taxon>Methanobacteriota</taxon>
        <taxon>Methanomada group</taxon>
        <taxon>Methanobacteria</taxon>
        <taxon>Methanobacteriales</taxon>
        <taxon>Methanobacteriaceae</taxon>
        <taxon>Methanobacterium</taxon>
    </lineage>
</organism>
<reference evidence="3" key="2">
    <citation type="submission" date="2014-09" db="EMBL/GenBank/DDBJ databases">
        <authorList>
            <person name="Bishop-Lilly K.A."/>
            <person name="Broomall S.M."/>
            <person name="Chain P.S."/>
            <person name="Chertkov O."/>
            <person name="Coyne S.R."/>
            <person name="Daligault H.E."/>
            <person name="Davenport K.W."/>
            <person name="Erkkila T."/>
            <person name="Frey K.G."/>
            <person name="Gibbons H.S."/>
            <person name="Gu W."/>
            <person name="Jaissle J."/>
            <person name="Johnson S.L."/>
            <person name="Koroleva G.I."/>
            <person name="Ladner J.T."/>
            <person name="Lo C.-C."/>
            <person name="Minogue T.D."/>
            <person name="Munk C."/>
            <person name="Palacios G.F."/>
            <person name="Redden C.L."/>
            <person name="Rosenzweig C.N."/>
            <person name="Scholz M.B."/>
            <person name="Teshima H."/>
            <person name="Xu Y."/>
        </authorList>
    </citation>
    <scope>NUCLEOTIDE SEQUENCE</scope>
    <source>
        <strain evidence="3">Mb9</strain>
    </source>
</reference>
<dbReference type="GO" id="GO:0016301">
    <property type="term" value="F:kinase activity"/>
    <property type="evidence" value="ECO:0007669"/>
    <property type="project" value="UniProtKB-KW"/>
</dbReference>
<sequence>MKKGRQLYKIEDLKPGNHLCCIYETDEEHQSVITPYLRLGLENNEKVLYIVDENTAETVLNYLKDDGVDADQFLHNGQLSILNVTDSYMKDGVFDPDKMIKMLSDETGKALKEGYNALRVTGEMSWTLRGFPGSERLIEYEAKLNNFFPGSKCLAICQYDARIFDPEIVMEILETHPLAIIGTEIYENFYYIPPHEFLSGKTPEKILEHWKENLQLRKEIKTSLAEKEILLKEIHHRVKNNLMIIYSLLNLQAGYLEDEKSREIFKESQSRARSMALIHERLYLSTDLKLIDFGDYLQTLSAELLHTYATQKELIELEMDVENIKMDINHAIPLGLISNELITNCFKHAFPNGRNGKVQIDLRKNGGLCEMIVRDNGVGFPEEIDFRNTNSLGLQMINSLTKQIDGNIDLDNNPGTEFKITFKDSNR</sequence>
<dbReference type="EMBL" id="CP006933">
    <property type="protein sequence ID" value="AIS32165.1"/>
    <property type="molecule type" value="Genomic_DNA"/>
</dbReference>
<reference evidence="2" key="1">
    <citation type="submission" date="2013-12" db="EMBL/GenBank/DDBJ databases">
        <title>The complete genome sequence of Methanobacterium sp. BRM9.</title>
        <authorList>
            <consortium name="Pastoral Greenhouse Gas Research Consortium"/>
            <person name="Kelly W.J."/>
            <person name="Leahy S.C."/>
            <person name="Perry R."/>
            <person name="Li D."/>
            <person name="Altermann E."/>
            <person name="Lambie S.C."/>
            <person name="Attwood G.T."/>
        </authorList>
    </citation>
    <scope>NUCLEOTIDE SEQUENCE [LARGE SCALE GENOMIC DNA]</scope>
    <source>
        <strain evidence="2">BRM9</strain>
    </source>
</reference>
<dbReference type="Gene3D" id="3.30.450.20">
    <property type="entry name" value="PAS domain"/>
    <property type="match status" value="1"/>
</dbReference>
<dbReference type="PATRIC" id="fig|2162.10.peg.1006"/>
<keyword evidence="2" id="KW-0808">Transferase</keyword>
<dbReference type="AlphaFoldDB" id="A0A089ZGF8"/>
<dbReference type="PROSITE" id="PS50109">
    <property type="entry name" value="HIS_KIN"/>
    <property type="match status" value="1"/>
</dbReference>